<evidence type="ECO:0000313" key="2">
    <source>
        <dbReference type="EMBL" id="QJW98033.1"/>
    </source>
</evidence>
<proteinExistence type="predicted"/>
<evidence type="ECO:0000313" key="3">
    <source>
        <dbReference type="Proteomes" id="UP000503447"/>
    </source>
</evidence>
<keyword evidence="1" id="KW-0732">Signal</keyword>
<dbReference type="Proteomes" id="UP000503447">
    <property type="component" value="Chromosome"/>
</dbReference>
<protein>
    <recommendedName>
        <fullName evidence="4">Secreted protein</fullName>
    </recommendedName>
</protein>
<accession>A0A6M5YXU9</accession>
<dbReference type="KEGG" id="ftj:FTUN_5613"/>
<name>A0A6M5YXU9_9BACT</name>
<organism evidence="2 3">
    <name type="scientific">Frigoriglobus tundricola</name>
    <dbReference type="NCBI Taxonomy" id="2774151"/>
    <lineage>
        <taxon>Bacteria</taxon>
        <taxon>Pseudomonadati</taxon>
        <taxon>Planctomycetota</taxon>
        <taxon>Planctomycetia</taxon>
        <taxon>Gemmatales</taxon>
        <taxon>Gemmataceae</taxon>
        <taxon>Frigoriglobus</taxon>
    </lineage>
</organism>
<reference evidence="3" key="1">
    <citation type="submission" date="2020-05" db="EMBL/GenBank/DDBJ databases">
        <title>Frigoriglobus tundricola gen. nov., sp. nov., a psychrotolerant cellulolytic planctomycete of the family Gemmataceae with two divergent copies of 16S rRNA gene.</title>
        <authorList>
            <person name="Kulichevskaya I.S."/>
            <person name="Ivanova A.A."/>
            <person name="Naumoff D.G."/>
            <person name="Beletsky A.V."/>
            <person name="Rijpstra W.I.C."/>
            <person name="Sinninghe Damste J.S."/>
            <person name="Mardanov A.V."/>
            <person name="Ravin N.V."/>
            <person name="Dedysh S.N."/>
        </authorList>
    </citation>
    <scope>NUCLEOTIDE SEQUENCE [LARGE SCALE GENOMIC DNA]</scope>
    <source>
        <strain evidence="3">PL17</strain>
    </source>
</reference>
<feature type="signal peptide" evidence="1">
    <location>
        <begin position="1"/>
        <end position="22"/>
    </location>
</feature>
<keyword evidence="3" id="KW-1185">Reference proteome</keyword>
<gene>
    <name evidence="2" type="ORF">FTUN_5613</name>
</gene>
<evidence type="ECO:0000256" key="1">
    <source>
        <dbReference type="SAM" id="SignalP"/>
    </source>
</evidence>
<dbReference type="AlphaFoldDB" id="A0A6M5YXU9"/>
<feature type="chain" id="PRO_5026827809" description="Secreted protein" evidence="1">
    <location>
        <begin position="23"/>
        <end position="85"/>
    </location>
</feature>
<sequence>MNPFAASAAACGVLRVPAASFAAAAATASVRTSGAWRTEANSVASPADGANELDPVAGSLASDDLAATRGAGPAADGTTGRCPRD</sequence>
<dbReference type="EMBL" id="CP053452">
    <property type="protein sequence ID" value="QJW98033.1"/>
    <property type="molecule type" value="Genomic_DNA"/>
</dbReference>
<evidence type="ECO:0008006" key="4">
    <source>
        <dbReference type="Google" id="ProtNLM"/>
    </source>
</evidence>